<dbReference type="Proteomes" id="UP000184440">
    <property type="component" value="Unassembled WGS sequence"/>
</dbReference>
<organism evidence="4 5">
    <name type="scientific">Cryptosporangium aurantiacum</name>
    <dbReference type="NCBI Taxonomy" id="134849"/>
    <lineage>
        <taxon>Bacteria</taxon>
        <taxon>Bacillati</taxon>
        <taxon>Actinomycetota</taxon>
        <taxon>Actinomycetes</taxon>
        <taxon>Cryptosporangiales</taxon>
        <taxon>Cryptosporangiaceae</taxon>
        <taxon>Cryptosporangium</taxon>
    </lineage>
</organism>
<feature type="compositionally biased region" description="Low complexity" evidence="3">
    <location>
        <begin position="348"/>
        <end position="357"/>
    </location>
</feature>
<dbReference type="FunFam" id="3.30.1540.10:FF:000004">
    <property type="entry name" value="Probable alpha-methylacyl-CoA racemase mcr"/>
    <property type="match status" value="1"/>
</dbReference>
<dbReference type="Gene3D" id="3.40.50.10540">
    <property type="entry name" value="Crotonobetainyl-coa:carnitine coa-transferase, domain 1"/>
    <property type="match status" value="1"/>
</dbReference>
<reference evidence="4 5" key="1">
    <citation type="submission" date="2016-11" db="EMBL/GenBank/DDBJ databases">
        <authorList>
            <person name="Jaros S."/>
            <person name="Januszkiewicz K."/>
            <person name="Wedrychowicz H."/>
        </authorList>
    </citation>
    <scope>NUCLEOTIDE SEQUENCE [LARGE SCALE GENOMIC DNA]</scope>
    <source>
        <strain evidence="4 5">DSM 46144</strain>
    </source>
</reference>
<evidence type="ECO:0000313" key="5">
    <source>
        <dbReference type="Proteomes" id="UP000184440"/>
    </source>
</evidence>
<dbReference type="InterPro" id="IPR023606">
    <property type="entry name" value="CoA-Trfase_III_dom_1_sf"/>
</dbReference>
<dbReference type="InterPro" id="IPR050509">
    <property type="entry name" value="CoA-transferase_III"/>
</dbReference>
<dbReference type="InterPro" id="IPR044855">
    <property type="entry name" value="CoA-Trfase_III_dom3_sf"/>
</dbReference>
<proteinExistence type="inferred from homology"/>
<dbReference type="AlphaFoldDB" id="A0A1M7PL99"/>
<dbReference type="EMBL" id="FRCS01000003">
    <property type="protein sequence ID" value="SHN17974.1"/>
    <property type="molecule type" value="Genomic_DNA"/>
</dbReference>
<keyword evidence="2" id="KW-0413">Isomerase</keyword>
<evidence type="ECO:0000256" key="1">
    <source>
        <dbReference type="ARBA" id="ARBA00008383"/>
    </source>
</evidence>
<dbReference type="PANTHER" id="PTHR48228:SF5">
    <property type="entry name" value="ALPHA-METHYLACYL-COA RACEMASE"/>
    <property type="match status" value="1"/>
</dbReference>
<evidence type="ECO:0000313" key="4">
    <source>
        <dbReference type="EMBL" id="SHN17974.1"/>
    </source>
</evidence>
<keyword evidence="5" id="KW-1185">Reference proteome</keyword>
<dbReference type="Pfam" id="PF02515">
    <property type="entry name" value="CoA_transf_3"/>
    <property type="match status" value="1"/>
</dbReference>
<dbReference type="Gene3D" id="3.30.1540.10">
    <property type="entry name" value="formyl-coa transferase, domain 3"/>
    <property type="match status" value="1"/>
</dbReference>
<dbReference type="InterPro" id="IPR003673">
    <property type="entry name" value="CoA-Trfase_fam_III"/>
</dbReference>
<name>A0A1M7PL99_9ACTN</name>
<dbReference type="SUPFAM" id="SSF89796">
    <property type="entry name" value="CoA-transferase family III (CaiB/BaiF)"/>
    <property type="match status" value="1"/>
</dbReference>
<dbReference type="GO" id="GO:0016853">
    <property type="term" value="F:isomerase activity"/>
    <property type="evidence" value="ECO:0007669"/>
    <property type="project" value="UniProtKB-KW"/>
</dbReference>
<dbReference type="PANTHER" id="PTHR48228">
    <property type="entry name" value="SUCCINYL-COA--D-CITRAMALATE COA-TRANSFERASE"/>
    <property type="match status" value="1"/>
</dbReference>
<sequence>MGPLTGIRVVELAGMGPGPHAALLLGDLGADVLRVERPGTGERRSGPPPRSRAVCELDLGHAAGRGTVLDLVAHADVLVEGFRPGVTERLGVGPAHCLARNPGLIYARMTGWGQYGPLAHRAGHDINYVGLTGVLDAIGRDGAPPTVPLNLVGDFGGGSTYLVIGILAALVERARSGRGQVIDAAIVDGVSSLAQAIWSLRGTGCWQDGRGTNRLDGGAPFYDVYPTADGGHMAVGALEPQFYAALLAGLGLDPAELPAQDDRSGWPALRAAFADAFRSRTRDEWTAVFANVDACVTPVLTFAEAAADPHLTARRTLVDRDGVVQPAPAPRFSRTPPAPPHPHPGPADPAAVLAAWAGSAPQSASPR</sequence>
<comment type="similarity">
    <text evidence="1">Belongs to the CoA-transferase III family.</text>
</comment>
<gene>
    <name evidence="4" type="ORF">SAMN05443668_103466</name>
</gene>
<protein>
    <submittedName>
        <fullName evidence="4">Alpha-methylacyl-CoA racemase</fullName>
    </submittedName>
</protein>
<evidence type="ECO:0000256" key="3">
    <source>
        <dbReference type="SAM" id="MobiDB-lite"/>
    </source>
</evidence>
<accession>A0A1M7PL99</accession>
<feature type="compositionally biased region" description="Pro residues" evidence="3">
    <location>
        <begin position="336"/>
        <end position="347"/>
    </location>
</feature>
<feature type="region of interest" description="Disordered" evidence="3">
    <location>
        <begin position="319"/>
        <end position="367"/>
    </location>
</feature>
<evidence type="ECO:0000256" key="2">
    <source>
        <dbReference type="ARBA" id="ARBA00023235"/>
    </source>
</evidence>
<dbReference type="STRING" id="134849.SAMN05443668_103466"/>